<gene>
    <name evidence="1" type="ORF">HPB47_017802</name>
</gene>
<proteinExistence type="predicted"/>
<reference evidence="1 2" key="1">
    <citation type="journal article" date="2020" name="Cell">
        <title>Large-Scale Comparative Analyses of Tick Genomes Elucidate Their Genetic Diversity and Vector Capacities.</title>
        <authorList>
            <consortium name="Tick Genome and Microbiome Consortium (TIGMIC)"/>
            <person name="Jia N."/>
            <person name="Wang J."/>
            <person name="Shi W."/>
            <person name="Du L."/>
            <person name="Sun Y."/>
            <person name="Zhan W."/>
            <person name="Jiang J.F."/>
            <person name="Wang Q."/>
            <person name="Zhang B."/>
            <person name="Ji P."/>
            <person name="Bell-Sakyi L."/>
            <person name="Cui X.M."/>
            <person name="Yuan T.T."/>
            <person name="Jiang B.G."/>
            <person name="Yang W.F."/>
            <person name="Lam T.T."/>
            <person name="Chang Q.C."/>
            <person name="Ding S.J."/>
            <person name="Wang X.J."/>
            <person name="Zhu J.G."/>
            <person name="Ruan X.D."/>
            <person name="Zhao L."/>
            <person name="Wei J.T."/>
            <person name="Ye R.Z."/>
            <person name="Que T.C."/>
            <person name="Du C.H."/>
            <person name="Zhou Y.H."/>
            <person name="Cheng J.X."/>
            <person name="Dai P.F."/>
            <person name="Guo W.B."/>
            <person name="Han X.H."/>
            <person name="Huang E.J."/>
            <person name="Li L.F."/>
            <person name="Wei W."/>
            <person name="Gao Y.C."/>
            <person name="Liu J.Z."/>
            <person name="Shao H.Z."/>
            <person name="Wang X."/>
            <person name="Wang C.C."/>
            <person name="Yang T.C."/>
            <person name="Huo Q.B."/>
            <person name="Li W."/>
            <person name="Chen H.Y."/>
            <person name="Chen S.E."/>
            <person name="Zhou L.G."/>
            <person name="Ni X.B."/>
            <person name="Tian J.H."/>
            <person name="Sheng Y."/>
            <person name="Liu T."/>
            <person name="Pan Y.S."/>
            <person name="Xia L.Y."/>
            <person name="Li J."/>
            <person name="Zhao F."/>
            <person name="Cao W.C."/>
        </authorList>
    </citation>
    <scope>NUCLEOTIDE SEQUENCE [LARGE SCALE GENOMIC DNA]</scope>
    <source>
        <strain evidence="1">Iper-2018</strain>
    </source>
</reference>
<sequence length="89" mass="10241">MFTPVFGEHVLPEIHEDDQCVLRKSARAILAPIMWDCTKRPEEASREEGLPPELQEAIRSENYDTQLQAVQQATALLERQRPWRPSLAT</sequence>
<comment type="caution">
    <text evidence="1">The sequence shown here is derived from an EMBL/GenBank/DDBJ whole genome shotgun (WGS) entry which is preliminary data.</text>
</comment>
<organism evidence="1 2">
    <name type="scientific">Ixodes persulcatus</name>
    <name type="common">Taiga tick</name>
    <dbReference type="NCBI Taxonomy" id="34615"/>
    <lineage>
        <taxon>Eukaryota</taxon>
        <taxon>Metazoa</taxon>
        <taxon>Ecdysozoa</taxon>
        <taxon>Arthropoda</taxon>
        <taxon>Chelicerata</taxon>
        <taxon>Arachnida</taxon>
        <taxon>Acari</taxon>
        <taxon>Parasitiformes</taxon>
        <taxon>Ixodida</taxon>
        <taxon>Ixodoidea</taxon>
        <taxon>Ixodidae</taxon>
        <taxon>Ixodinae</taxon>
        <taxon>Ixodes</taxon>
    </lineage>
</organism>
<accession>A0AC60QZX8</accession>
<keyword evidence="2" id="KW-1185">Reference proteome</keyword>
<dbReference type="EMBL" id="JABSTQ010000677">
    <property type="protein sequence ID" value="KAG0445250.1"/>
    <property type="molecule type" value="Genomic_DNA"/>
</dbReference>
<dbReference type="Proteomes" id="UP000805193">
    <property type="component" value="Unassembled WGS sequence"/>
</dbReference>
<protein>
    <submittedName>
        <fullName evidence="1">Uncharacterized protein</fullName>
    </submittedName>
</protein>
<evidence type="ECO:0000313" key="1">
    <source>
        <dbReference type="EMBL" id="KAG0445250.1"/>
    </source>
</evidence>
<evidence type="ECO:0000313" key="2">
    <source>
        <dbReference type="Proteomes" id="UP000805193"/>
    </source>
</evidence>
<name>A0AC60QZX8_IXOPE</name>